<accession>A0A1I8FR24</accession>
<keyword evidence="3" id="KW-1133">Transmembrane helix</keyword>
<sequence length="921" mass="99905">NISSYHGSHVLQSLRNHANNTDALVQAYRRVLFTNSYHMSRRGTQLAQRESDEVGLNTPKGARLSLDPLLPQRRGMTQLLGGGAAARSKGGGAGEKPDKLVPFIMADLVKMAFIAATAESRTQLRLLRIRRLLENFAISVPEPELPGVLLLEGSTGSGGGALSVRPFAPDNIAGRNRGGLPGLLGLDWLGVSLRDAGRPAPGHSTAGVLTGQAVADSTPSASKQVFSESAATMEVWRCYAPGHRSTSSAPAVARRRRARPAAATKITAAVLLSFRPTSATPPSRSVACRPTRAPPLLNILYRPSWLPACQPTSGQLRSRPGRTMPPIGPPYWKRRLCDYAKKESQEPQQDLIILLVEALCALVSRQPLLVVDPVSESLRSTYWNRKPLRCFRLLEAALCLLLRYQPDLCPQLRVPACPAAQQQQQSESPESQLLASAVALVPSGTFRYVHQLALCPYCQLCALCCAHTAAPASGVSCAPTSAYLSSKCRRRRPQLADCLCNLLDALWTSEHRPTESASSRLLGSSRPAEARLFRSPSSAESPERPRLCSSRQAWIQLQKVGCAAVRRVDPINLKTRLEATSALCRLNSNSRGSKGDASQRRLMEQQQQQPTIQLKMDFSVGSSKEKSTESNELTSNLTPADAIATSSTGRLSTQLSRPHLPSQQQNNYSTNSSSSSVEVLRVSEADDTCEDNDATITLDGGDQIDIGVELKEDEQQPVSSMQASSETVAASANLVLCWQRDGNEAERESPPESDIGLAAELPSAAAASAAVVVAPPDGDVNSADYGHVLPAMLAEAARHRQRQYRHRPNEPVNGWLSVLCLVALAFAVGLGLGHFNGFSSGRDGRLLIGCRAWRADQAARSRALRRDLAACTRRYDNLELSVSELKTTLVQKEYVDKWESLYAESEEEKDALRVAMELYKT</sequence>
<feature type="coiled-coil region" evidence="1">
    <location>
        <begin position="868"/>
        <end position="915"/>
    </location>
</feature>
<feature type="compositionally biased region" description="Basic and acidic residues" evidence="2">
    <location>
        <begin position="593"/>
        <end position="603"/>
    </location>
</feature>
<dbReference type="WBParaSite" id="maker-unitig_44985-snap-gene-0.2-mRNA-1">
    <property type="protein sequence ID" value="maker-unitig_44985-snap-gene-0.2-mRNA-1"/>
    <property type="gene ID" value="maker-unitig_44985-snap-gene-0.2"/>
</dbReference>
<dbReference type="AlphaFoldDB" id="A0A1I8FR24"/>
<organism evidence="4 5">
    <name type="scientific">Macrostomum lignano</name>
    <dbReference type="NCBI Taxonomy" id="282301"/>
    <lineage>
        <taxon>Eukaryota</taxon>
        <taxon>Metazoa</taxon>
        <taxon>Spiralia</taxon>
        <taxon>Lophotrochozoa</taxon>
        <taxon>Platyhelminthes</taxon>
        <taxon>Rhabditophora</taxon>
        <taxon>Macrostomorpha</taxon>
        <taxon>Macrostomida</taxon>
        <taxon>Macrostomidae</taxon>
        <taxon>Macrostomum</taxon>
    </lineage>
</organism>
<dbReference type="Proteomes" id="UP000095280">
    <property type="component" value="Unplaced"/>
</dbReference>
<evidence type="ECO:0000256" key="3">
    <source>
        <dbReference type="SAM" id="Phobius"/>
    </source>
</evidence>
<keyword evidence="4" id="KW-1185">Reference proteome</keyword>
<protein>
    <submittedName>
        <fullName evidence="5">WD_REPEATS_REGION domain-containing protein</fullName>
    </submittedName>
</protein>
<name>A0A1I8FR24_9PLAT</name>
<evidence type="ECO:0000313" key="5">
    <source>
        <dbReference type="WBParaSite" id="maker-unitig_44985-snap-gene-0.2-mRNA-1"/>
    </source>
</evidence>
<evidence type="ECO:0000256" key="1">
    <source>
        <dbReference type="SAM" id="Coils"/>
    </source>
</evidence>
<proteinExistence type="predicted"/>
<feature type="transmembrane region" description="Helical" evidence="3">
    <location>
        <begin position="814"/>
        <end position="835"/>
    </location>
</feature>
<feature type="compositionally biased region" description="Polar residues" evidence="2">
    <location>
        <begin position="630"/>
        <end position="656"/>
    </location>
</feature>
<keyword evidence="3" id="KW-0812">Transmembrane</keyword>
<evidence type="ECO:0000256" key="2">
    <source>
        <dbReference type="SAM" id="MobiDB-lite"/>
    </source>
</evidence>
<reference evidence="5" key="1">
    <citation type="submission" date="2016-11" db="UniProtKB">
        <authorList>
            <consortium name="WormBaseParasite"/>
        </authorList>
    </citation>
    <scope>IDENTIFICATION</scope>
</reference>
<evidence type="ECO:0000313" key="4">
    <source>
        <dbReference type="Proteomes" id="UP000095280"/>
    </source>
</evidence>
<feature type="compositionally biased region" description="Low complexity" evidence="2">
    <location>
        <begin position="662"/>
        <end position="676"/>
    </location>
</feature>
<keyword evidence="3" id="KW-0472">Membrane</keyword>
<feature type="region of interest" description="Disordered" evidence="2">
    <location>
        <begin position="587"/>
        <end position="677"/>
    </location>
</feature>
<feature type="region of interest" description="Disordered" evidence="2">
    <location>
        <begin position="42"/>
        <end position="63"/>
    </location>
</feature>
<keyword evidence="1" id="KW-0175">Coiled coil</keyword>